<dbReference type="Pfam" id="PF07685">
    <property type="entry name" value="GATase_3"/>
    <property type="match status" value="1"/>
</dbReference>
<comment type="pathway">
    <text evidence="1">Cofactor biosynthesis; adenosylcobalamin biosynthesis.</text>
</comment>
<dbReference type="PANTHER" id="PTHR43873">
    <property type="entry name" value="COBYRINATE A,C-DIAMIDE SYNTHASE"/>
    <property type="match status" value="1"/>
</dbReference>
<dbReference type="GO" id="GO:0009236">
    <property type="term" value="P:cobalamin biosynthetic process"/>
    <property type="evidence" value="ECO:0007669"/>
    <property type="project" value="UniProtKB-KW"/>
</dbReference>
<dbReference type="PROSITE" id="PS51274">
    <property type="entry name" value="GATASE_COBBQ"/>
    <property type="match status" value="1"/>
</dbReference>
<dbReference type="PANTHER" id="PTHR43873:SF1">
    <property type="entry name" value="COBYRINATE A,C-DIAMIDE SYNTHASE"/>
    <property type="match status" value="1"/>
</dbReference>
<evidence type="ECO:0000313" key="7">
    <source>
        <dbReference type="Proteomes" id="UP000773614"/>
    </source>
</evidence>
<evidence type="ECO:0000256" key="4">
    <source>
        <dbReference type="ARBA" id="ARBA00022962"/>
    </source>
</evidence>
<accession>A0A964T7Q7</accession>
<evidence type="ECO:0000256" key="3">
    <source>
        <dbReference type="ARBA" id="ARBA00022573"/>
    </source>
</evidence>
<dbReference type="SUPFAM" id="SSF52317">
    <property type="entry name" value="Class I glutamine amidotransferase-like"/>
    <property type="match status" value="1"/>
</dbReference>
<keyword evidence="4" id="KW-0315">Glutamine amidotransferase</keyword>
<comment type="similarity">
    <text evidence="2">Belongs to the CobB/CobQ family. CobQ subfamily.</text>
</comment>
<dbReference type="AlphaFoldDB" id="A0A964T7Q7"/>
<dbReference type="InterPro" id="IPR011698">
    <property type="entry name" value="GATase_3"/>
</dbReference>
<name>A0A964T7Q7_9HYPH</name>
<evidence type="ECO:0000313" key="6">
    <source>
        <dbReference type="EMBL" id="MYZ50053.1"/>
    </source>
</evidence>
<dbReference type="InterPro" id="IPR029062">
    <property type="entry name" value="Class_I_gatase-like"/>
</dbReference>
<proteinExistence type="inferred from homology"/>
<organism evidence="6 7">
    <name type="scientific">Propylenella binzhouense</name>
    <dbReference type="NCBI Taxonomy" id="2555902"/>
    <lineage>
        <taxon>Bacteria</taxon>
        <taxon>Pseudomonadati</taxon>
        <taxon>Pseudomonadota</taxon>
        <taxon>Alphaproteobacteria</taxon>
        <taxon>Hyphomicrobiales</taxon>
        <taxon>Propylenellaceae</taxon>
        <taxon>Propylenella</taxon>
    </lineage>
</organism>
<keyword evidence="3" id="KW-0169">Cobalamin biosynthesis</keyword>
<feature type="non-terminal residue" evidence="6">
    <location>
        <position position="1"/>
    </location>
</feature>
<dbReference type="EMBL" id="SPKJ01000116">
    <property type="protein sequence ID" value="MYZ50053.1"/>
    <property type="molecule type" value="Genomic_DNA"/>
</dbReference>
<evidence type="ECO:0000256" key="2">
    <source>
        <dbReference type="ARBA" id="ARBA00006205"/>
    </source>
</evidence>
<dbReference type="InterPro" id="IPR004484">
    <property type="entry name" value="CbiA/CobB_synth"/>
</dbReference>
<dbReference type="Proteomes" id="UP000773614">
    <property type="component" value="Unassembled WGS sequence"/>
</dbReference>
<feature type="domain" description="CobB/CobQ-like glutamine amidotransferase" evidence="5">
    <location>
        <begin position="24"/>
        <end position="209"/>
    </location>
</feature>
<sequence>LLAVPLPAEPAASARPALAPPGQRVAVAGDEAFAFAYPHLLADWRKAGAEIAFFSPLADEPPRADADAVCLPGGYPELHAGRLAAAARFRAGMHAAARRGALVYGECGGYMALGEALTDAAGVRHAMLGLLPVATSFERRRLHLGYRLAEAAGGLPWPGRLAAHEFHYAIVEREGAAEPLFRVASPEGAELGAAGLRRGRVMGSFLHVIDAAAPTPRC</sequence>
<gene>
    <name evidence="6" type="ORF">E4O86_20310</name>
</gene>
<evidence type="ECO:0000256" key="1">
    <source>
        <dbReference type="ARBA" id="ARBA00004953"/>
    </source>
</evidence>
<reference evidence="6" key="1">
    <citation type="submission" date="2019-03" db="EMBL/GenBank/DDBJ databases">
        <title>Afifella sp. nov., isolated from activated sludge.</title>
        <authorList>
            <person name="Li Q."/>
            <person name="Liu Y."/>
        </authorList>
    </citation>
    <scope>NUCLEOTIDE SEQUENCE</scope>
    <source>
        <strain evidence="6">L72</strain>
    </source>
</reference>
<evidence type="ECO:0000259" key="5">
    <source>
        <dbReference type="Pfam" id="PF07685"/>
    </source>
</evidence>
<protein>
    <submittedName>
        <fullName evidence="6">Cobyrinic acid a,c-diamide synthase</fullName>
    </submittedName>
</protein>
<dbReference type="Gene3D" id="3.40.50.880">
    <property type="match status" value="1"/>
</dbReference>
<comment type="caution">
    <text evidence="6">The sequence shown here is derived from an EMBL/GenBank/DDBJ whole genome shotgun (WGS) entry which is preliminary data.</text>
</comment>
<dbReference type="GO" id="GO:0042242">
    <property type="term" value="F:cobyrinic acid a,c-diamide synthase activity"/>
    <property type="evidence" value="ECO:0007669"/>
    <property type="project" value="InterPro"/>
</dbReference>
<keyword evidence="7" id="KW-1185">Reference proteome</keyword>